<gene>
    <name evidence="4" type="ORF">CAPTEDRAFT_197838</name>
</gene>
<dbReference type="AlphaFoldDB" id="R7T342"/>
<dbReference type="InterPro" id="IPR050392">
    <property type="entry name" value="Collagen/C1q_domain"/>
</dbReference>
<dbReference type="EMBL" id="AMQN01003697">
    <property type="status" value="NOT_ANNOTATED_CDS"/>
    <property type="molecule type" value="Genomic_DNA"/>
</dbReference>
<evidence type="ECO:0000256" key="1">
    <source>
        <dbReference type="ARBA" id="ARBA00004613"/>
    </source>
</evidence>
<evidence type="ECO:0000313" key="6">
    <source>
        <dbReference type="Proteomes" id="UP000014760"/>
    </source>
</evidence>
<dbReference type="PROSITE" id="PS50871">
    <property type="entry name" value="C1Q"/>
    <property type="match status" value="1"/>
</dbReference>
<evidence type="ECO:0000313" key="5">
    <source>
        <dbReference type="EnsemblMetazoa" id="CapteP197838"/>
    </source>
</evidence>
<keyword evidence="2" id="KW-0964">Secreted</keyword>
<dbReference type="SUPFAM" id="SSF49842">
    <property type="entry name" value="TNF-like"/>
    <property type="match status" value="4"/>
</dbReference>
<reference evidence="4 6" key="2">
    <citation type="journal article" date="2013" name="Nature">
        <title>Insights into bilaterian evolution from three spiralian genomes.</title>
        <authorList>
            <person name="Simakov O."/>
            <person name="Marletaz F."/>
            <person name="Cho S.J."/>
            <person name="Edsinger-Gonzales E."/>
            <person name="Havlak P."/>
            <person name="Hellsten U."/>
            <person name="Kuo D.H."/>
            <person name="Larsson T."/>
            <person name="Lv J."/>
            <person name="Arendt D."/>
            <person name="Savage R."/>
            <person name="Osoegawa K."/>
            <person name="de Jong P."/>
            <person name="Grimwood J."/>
            <person name="Chapman J.A."/>
            <person name="Shapiro H."/>
            <person name="Aerts A."/>
            <person name="Otillar R.P."/>
            <person name="Terry A.Y."/>
            <person name="Boore J.L."/>
            <person name="Grigoriev I.V."/>
            <person name="Lindberg D.R."/>
            <person name="Seaver E.C."/>
            <person name="Weisblat D.A."/>
            <person name="Putnam N.H."/>
            <person name="Rokhsar D.S."/>
        </authorList>
    </citation>
    <scope>NUCLEOTIDE SEQUENCE</scope>
    <source>
        <strain evidence="4 6">I ESC-2004</strain>
    </source>
</reference>
<feature type="domain" description="C1q" evidence="3">
    <location>
        <begin position="615"/>
        <end position="752"/>
    </location>
</feature>
<dbReference type="GO" id="GO:0005581">
    <property type="term" value="C:collagen trimer"/>
    <property type="evidence" value="ECO:0007669"/>
    <property type="project" value="UniProtKB-KW"/>
</dbReference>
<dbReference type="Pfam" id="PF00386">
    <property type="entry name" value="C1q"/>
    <property type="match status" value="3"/>
</dbReference>
<reference evidence="5" key="3">
    <citation type="submission" date="2015-06" db="UniProtKB">
        <authorList>
            <consortium name="EnsemblMetazoa"/>
        </authorList>
    </citation>
    <scope>IDENTIFICATION</scope>
</reference>
<dbReference type="InterPro" id="IPR008983">
    <property type="entry name" value="Tumour_necrosis_fac-like_dom"/>
</dbReference>
<dbReference type="Gene3D" id="2.60.120.40">
    <property type="match status" value="4"/>
</dbReference>
<dbReference type="InterPro" id="IPR001073">
    <property type="entry name" value="C1q_dom"/>
</dbReference>
<dbReference type="EMBL" id="KB312525">
    <property type="protein sequence ID" value="ELT87062.1"/>
    <property type="molecule type" value="Genomic_DNA"/>
</dbReference>
<proteinExistence type="predicted"/>
<dbReference type="EnsemblMetazoa" id="CapteT197838">
    <property type="protein sequence ID" value="CapteP197838"/>
    <property type="gene ID" value="CapteG197838"/>
</dbReference>
<keyword evidence="6" id="KW-1185">Reference proteome</keyword>
<accession>R7T342</accession>
<evidence type="ECO:0000313" key="4">
    <source>
        <dbReference type="EMBL" id="ELT87062.1"/>
    </source>
</evidence>
<dbReference type="OrthoDB" id="9944757at2759"/>
<name>R7T342_CAPTE</name>
<evidence type="ECO:0000259" key="3">
    <source>
        <dbReference type="PROSITE" id="PS50871"/>
    </source>
</evidence>
<dbReference type="PANTHER" id="PTHR15427:SF33">
    <property type="entry name" value="COLLAGEN IV NC1 DOMAIN-CONTAINING PROTEIN"/>
    <property type="match status" value="1"/>
</dbReference>
<protein>
    <recommendedName>
        <fullName evidence="3">C1q domain-containing protein</fullName>
    </recommendedName>
</protein>
<dbReference type="HOGENOM" id="CLU_324732_0_0_1"/>
<dbReference type="SMART" id="SM00110">
    <property type="entry name" value="C1Q"/>
    <property type="match status" value="1"/>
</dbReference>
<sequence length="889" mass="99760">MQNEDLTCFFAGRKGGTSLLGRLQFSDQFITPSGSAYTNGDKYICPQTGIYYFGFSFGVDNQLPARLALMKTMRRDVVQVAELTMTNNNIEGINTYSKEVLIQCSSGDEIWLKLVQGSISGKGGYPISWMGFQYLPTHESKVAWSMSATKGGSGSQTKSISFSNELVMQPKSMISGNSEVTIPQTGYYYLSISGGASGSSNLDIGLYVNEEKLFGVARTTHGNGKVETLGHGMLYWLMSGDTLSVKAELNSDYFSQLSGGQTSFMGFLLYNDYRIPYIARGQFNQRTNRSTVDDILGRFNRTDHTIFLYHLQYNSISKCCDNNLGKNISTDGINTPTNTINSFSINFYYYEFHKFSDLPNVEYNDCLYHIIHPVEDNDAIKITSEQTLIHKNNNTTHNNHCFHNDHNSLHNLHHLLHYKIHHNTSHYTLHPHLNHNDNFILDKDPVNYNHAIHDLSDFNDTDFYYAINFIVITINGCLMEVAFTVTRQDKENTLLAGPNEMVYLSDLDGTNAQDRFDLGTDTLYVPTTGMYFTSLCAGFVAKETALLRTRTVVAASYELGLLRQSTAHESRDAQCRSGIQFFEKGARVNTRNDGESTLSDDQFQTMWSSFSVTDSMLTDTTFAATITRNYNNLGVMTFNDVYVNENAVYDEENQQYICGETGVYLFDLTVGLRAGQAVRVAIERTMTDPKQFELTRTSTSHDGLDTLGRTIVVNCQRNERVFVNLIYGELYGSEEDAVTSFSGFQYKPCSEISVAWAAYRNTEWQPVSPFDRFDPVTFNLVEVNLGGAFVDNTVVIPRSGYYLISVSVGTSPIKGVNVDIHVVRSNYDSVYADVYRAASYHNGEDTLSKTFVLRLEAGDILRLVSESNTNIFSDPGLQTAFTGFLIYVE</sequence>
<dbReference type="PANTHER" id="PTHR15427">
    <property type="entry name" value="EMILIN ELASTIN MICROFIBRIL INTERFACE-LOCATED PROTEIN ELASTIN MICROFIBRIL INTERFACER"/>
    <property type="match status" value="1"/>
</dbReference>
<organism evidence="4">
    <name type="scientific">Capitella teleta</name>
    <name type="common">Polychaete worm</name>
    <dbReference type="NCBI Taxonomy" id="283909"/>
    <lineage>
        <taxon>Eukaryota</taxon>
        <taxon>Metazoa</taxon>
        <taxon>Spiralia</taxon>
        <taxon>Lophotrochozoa</taxon>
        <taxon>Annelida</taxon>
        <taxon>Polychaeta</taxon>
        <taxon>Sedentaria</taxon>
        <taxon>Scolecida</taxon>
        <taxon>Capitellidae</taxon>
        <taxon>Capitella</taxon>
    </lineage>
</organism>
<dbReference type="Proteomes" id="UP000014760">
    <property type="component" value="Unassembled WGS sequence"/>
</dbReference>
<evidence type="ECO:0000256" key="2">
    <source>
        <dbReference type="ARBA" id="ARBA00022525"/>
    </source>
</evidence>
<reference evidence="6" key="1">
    <citation type="submission" date="2012-12" db="EMBL/GenBank/DDBJ databases">
        <authorList>
            <person name="Hellsten U."/>
            <person name="Grimwood J."/>
            <person name="Chapman J.A."/>
            <person name="Shapiro H."/>
            <person name="Aerts A."/>
            <person name="Otillar R.P."/>
            <person name="Terry A.Y."/>
            <person name="Boore J.L."/>
            <person name="Simakov O."/>
            <person name="Marletaz F."/>
            <person name="Cho S.-J."/>
            <person name="Edsinger-Gonzales E."/>
            <person name="Havlak P."/>
            <person name="Kuo D.-H."/>
            <person name="Larsson T."/>
            <person name="Lv J."/>
            <person name="Arendt D."/>
            <person name="Savage R."/>
            <person name="Osoegawa K."/>
            <person name="de Jong P."/>
            <person name="Lindberg D.R."/>
            <person name="Seaver E.C."/>
            <person name="Weisblat D.A."/>
            <person name="Putnam N.H."/>
            <person name="Grigoriev I.V."/>
            <person name="Rokhsar D.S."/>
        </authorList>
    </citation>
    <scope>NUCLEOTIDE SEQUENCE</scope>
    <source>
        <strain evidence="6">I ESC-2004</strain>
    </source>
</reference>
<comment type="subcellular location">
    <subcellularLocation>
        <location evidence="1">Secreted</location>
    </subcellularLocation>
</comment>